<dbReference type="PROSITE" id="PS50111">
    <property type="entry name" value="CHEMOTAXIS_TRANSDUC_2"/>
    <property type="match status" value="1"/>
</dbReference>
<dbReference type="InterPro" id="IPR004089">
    <property type="entry name" value="MCPsignal_dom"/>
</dbReference>
<dbReference type="Gene3D" id="1.10.287.950">
    <property type="entry name" value="Methyl-accepting chemotaxis protein"/>
    <property type="match status" value="1"/>
</dbReference>
<comment type="similarity">
    <text evidence="6">Belongs to the methyl-accepting chemotaxis (MCP) protein family.</text>
</comment>
<dbReference type="CDD" id="cd12913">
    <property type="entry name" value="PDC1_MCP_like"/>
    <property type="match status" value="1"/>
</dbReference>
<gene>
    <name evidence="11" type="ORF">AXE65_12130</name>
</gene>
<comment type="subcellular location">
    <subcellularLocation>
        <location evidence="1">Membrane</location>
        <topology evidence="1">Multi-pass membrane protein</topology>
    </subcellularLocation>
</comment>
<organism evidence="11 12">
    <name type="scientific">Ventosimonas gracilis</name>
    <dbReference type="NCBI Taxonomy" id="1680762"/>
    <lineage>
        <taxon>Bacteria</taxon>
        <taxon>Pseudomonadati</taxon>
        <taxon>Pseudomonadota</taxon>
        <taxon>Gammaproteobacteria</taxon>
        <taxon>Pseudomonadales</taxon>
        <taxon>Ventosimonadaceae</taxon>
        <taxon>Ventosimonas</taxon>
    </lineage>
</organism>
<keyword evidence="2 8" id="KW-0812">Transmembrane</keyword>
<reference evidence="11 12" key="1">
    <citation type="submission" date="2016-02" db="EMBL/GenBank/DDBJ databases">
        <authorList>
            <person name="Wen L."/>
            <person name="He K."/>
            <person name="Yang H."/>
        </authorList>
    </citation>
    <scope>NUCLEOTIDE SEQUENCE [LARGE SCALE GENOMIC DNA]</scope>
    <source>
        <strain evidence="11 12">CV58</strain>
    </source>
</reference>
<evidence type="ECO:0000256" key="5">
    <source>
        <dbReference type="ARBA" id="ARBA00023224"/>
    </source>
</evidence>
<dbReference type="Proteomes" id="UP000072660">
    <property type="component" value="Unassembled WGS sequence"/>
</dbReference>
<evidence type="ECO:0000313" key="12">
    <source>
        <dbReference type="Proteomes" id="UP000072660"/>
    </source>
</evidence>
<dbReference type="Gene3D" id="3.30.450.20">
    <property type="entry name" value="PAS domain"/>
    <property type="match status" value="1"/>
</dbReference>
<protein>
    <submittedName>
        <fullName evidence="11">Chemotaxis protein</fullName>
    </submittedName>
</protein>
<dbReference type="GO" id="GO:0007165">
    <property type="term" value="P:signal transduction"/>
    <property type="evidence" value="ECO:0007669"/>
    <property type="project" value="UniProtKB-KW"/>
</dbReference>
<dbReference type="FunFam" id="1.10.287.950:FF:000001">
    <property type="entry name" value="Methyl-accepting chemotaxis sensory transducer"/>
    <property type="match status" value="1"/>
</dbReference>
<keyword evidence="5 7" id="KW-0807">Transducer</keyword>
<dbReference type="GO" id="GO:0016020">
    <property type="term" value="C:membrane"/>
    <property type="evidence" value="ECO:0007669"/>
    <property type="project" value="UniProtKB-SubCell"/>
</dbReference>
<proteinExistence type="inferred from homology"/>
<dbReference type="Pfam" id="PF00672">
    <property type="entry name" value="HAMP"/>
    <property type="match status" value="1"/>
</dbReference>
<evidence type="ECO:0000256" key="1">
    <source>
        <dbReference type="ARBA" id="ARBA00004141"/>
    </source>
</evidence>
<dbReference type="PANTHER" id="PTHR32089">
    <property type="entry name" value="METHYL-ACCEPTING CHEMOTAXIS PROTEIN MCPB"/>
    <property type="match status" value="1"/>
</dbReference>
<evidence type="ECO:0000259" key="9">
    <source>
        <dbReference type="PROSITE" id="PS50111"/>
    </source>
</evidence>
<feature type="transmembrane region" description="Helical" evidence="8">
    <location>
        <begin position="6"/>
        <end position="30"/>
    </location>
</feature>
<accession>A0A139SWF3</accession>
<dbReference type="EMBL" id="LSZO01000087">
    <property type="protein sequence ID" value="KXU38731.1"/>
    <property type="molecule type" value="Genomic_DNA"/>
</dbReference>
<dbReference type="AlphaFoldDB" id="A0A139SWF3"/>
<dbReference type="SMART" id="SM00283">
    <property type="entry name" value="MA"/>
    <property type="match status" value="1"/>
</dbReference>
<sequence length="712" mass="76851">MKLRSIALTVTMLAGASVLAAVIALILYTLSARSHTQKLVEASTQKLEIQMVHERLAALAHAQVQHIARDLDAPMSLAVNLAKTNAMLAKSNQRVGDVDKMFSRQELSALLQERLLANPQLGGLYAGWEMDAFDGHDALHPNEPGHDADGRLLAWWFRAGGALKFNTLVDVENEQRNRFGMRMGEFYLCPKQSLRPCVVDPYPYALPVDGRTTMLSSFSAPVMVDGKFVGVAGADLSMEHIQKILLEANADLYNGAGNMGLIASNGHLAAWTGNERMIGEKASNVLTSGRLLRPADLPINKVHFEQDRKSGLLELLLPFQVAETNTRWALLLQLPEQALFADANQMNAQLGEKRKEELYGMLLIGFLVGLLGLIVTWLVGRGIARPLTQMVAMLDDIVGGKGDLTRRLQSHRNDELGRISKGFNGFLDQLQTMIAQVVGSVQKVGESSRHTAQIAVNTNEGVQRQLAEIELVATAVHEMTATAQDVARNAGMAAEAANHADQAAGHGKRTVEETAQSIRNLAAEIGHAVSVVQSLAKDSENINAILTTVRSIAEQTNLLALNAAIEAARAGEQGRGFAVVADEVRNLAQKTQKATEEIQAMIAALQNGTREVVRVMEESQSKTDDSVQQATEAAHALESITQAVSVINDMNTQIASAAGQQSAVAEDLGRNVSSINQVANQVAEGANETSHASAELTRLAEQQRALVGQFRI</sequence>
<dbReference type="OrthoDB" id="2489132at2"/>
<evidence type="ECO:0000256" key="2">
    <source>
        <dbReference type="ARBA" id="ARBA00022692"/>
    </source>
</evidence>
<keyword evidence="4 8" id="KW-0472">Membrane</keyword>
<evidence type="ECO:0000256" key="6">
    <source>
        <dbReference type="ARBA" id="ARBA00029447"/>
    </source>
</evidence>
<dbReference type="PROSITE" id="PS50885">
    <property type="entry name" value="HAMP"/>
    <property type="match status" value="1"/>
</dbReference>
<feature type="domain" description="Methyl-accepting transducer" evidence="9">
    <location>
        <begin position="440"/>
        <end position="676"/>
    </location>
</feature>
<comment type="caution">
    <text evidence="11">The sequence shown here is derived from an EMBL/GenBank/DDBJ whole genome shotgun (WGS) entry which is preliminary data.</text>
</comment>
<dbReference type="SMART" id="SM00304">
    <property type="entry name" value="HAMP"/>
    <property type="match status" value="1"/>
</dbReference>
<keyword evidence="12" id="KW-1185">Reference proteome</keyword>
<dbReference type="RefSeq" id="WP_068388566.1">
    <property type="nucleotide sequence ID" value="NZ_LSZO01000087.1"/>
</dbReference>
<evidence type="ECO:0000313" key="11">
    <source>
        <dbReference type="EMBL" id="KXU38731.1"/>
    </source>
</evidence>
<dbReference type="GO" id="GO:0006935">
    <property type="term" value="P:chemotaxis"/>
    <property type="evidence" value="ECO:0007669"/>
    <property type="project" value="UniProtKB-ARBA"/>
</dbReference>
<evidence type="ECO:0000256" key="3">
    <source>
        <dbReference type="ARBA" id="ARBA00022989"/>
    </source>
</evidence>
<evidence type="ECO:0000256" key="4">
    <source>
        <dbReference type="ARBA" id="ARBA00023136"/>
    </source>
</evidence>
<evidence type="ECO:0000259" key="10">
    <source>
        <dbReference type="PROSITE" id="PS50885"/>
    </source>
</evidence>
<dbReference type="CDD" id="cd06225">
    <property type="entry name" value="HAMP"/>
    <property type="match status" value="1"/>
</dbReference>
<feature type="domain" description="HAMP" evidence="10">
    <location>
        <begin position="381"/>
        <end position="435"/>
    </location>
</feature>
<evidence type="ECO:0000256" key="7">
    <source>
        <dbReference type="PROSITE-ProRule" id="PRU00284"/>
    </source>
</evidence>
<evidence type="ECO:0000256" key="8">
    <source>
        <dbReference type="SAM" id="Phobius"/>
    </source>
</evidence>
<dbReference type="PANTHER" id="PTHR32089:SF119">
    <property type="entry name" value="METHYL-ACCEPTING CHEMOTAXIS PROTEIN CTPL"/>
    <property type="match status" value="1"/>
</dbReference>
<name>A0A139SWF3_9GAMM</name>
<dbReference type="SUPFAM" id="SSF58104">
    <property type="entry name" value="Methyl-accepting chemotaxis protein (MCP) signaling domain"/>
    <property type="match status" value="1"/>
</dbReference>
<dbReference type="CDD" id="cd11386">
    <property type="entry name" value="MCP_signal"/>
    <property type="match status" value="1"/>
</dbReference>
<dbReference type="Pfam" id="PF00015">
    <property type="entry name" value="MCPsignal"/>
    <property type="match status" value="1"/>
</dbReference>
<keyword evidence="3 8" id="KW-1133">Transmembrane helix</keyword>
<dbReference type="InterPro" id="IPR003660">
    <property type="entry name" value="HAMP_dom"/>
</dbReference>
<feature type="transmembrane region" description="Helical" evidence="8">
    <location>
        <begin position="358"/>
        <end position="380"/>
    </location>
</feature>